<name>A0A7J7LVA0_9MAGN</name>
<protein>
    <recommendedName>
        <fullName evidence="7">Late embryogenesis abundant protein LEA-2 subgroup domain-containing protein</fullName>
    </recommendedName>
</protein>
<accession>A0A7J7LVA0</accession>
<evidence type="ECO:0000256" key="3">
    <source>
        <dbReference type="ARBA" id="ARBA00022989"/>
    </source>
</evidence>
<reference evidence="8 9" key="1">
    <citation type="journal article" date="2020" name="IScience">
        <title>Genome Sequencing of the Endangered Kingdonia uniflora (Circaeasteraceae, Ranunculales) Reveals Potential Mechanisms of Evolutionary Specialization.</title>
        <authorList>
            <person name="Sun Y."/>
            <person name="Deng T."/>
            <person name="Zhang A."/>
            <person name="Moore M.J."/>
            <person name="Landis J.B."/>
            <person name="Lin N."/>
            <person name="Zhang H."/>
            <person name="Zhang X."/>
            <person name="Huang J."/>
            <person name="Zhang X."/>
            <person name="Sun H."/>
            <person name="Wang H."/>
        </authorList>
    </citation>
    <scope>NUCLEOTIDE SEQUENCE [LARGE SCALE GENOMIC DNA]</scope>
    <source>
        <strain evidence="8">TB1705</strain>
        <tissue evidence="8">Leaf</tissue>
    </source>
</reference>
<feature type="transmembrane region" description="Helical" evidence="6">
    <location>
        <begin position="81"/>
        <end position="106"/>
    </location>
</feature>
<dbReference type="GO" id="GO:0098542">
    <property type="term" value="P:defense response to other organism"/>
    <property type="evidence" value="ECO:0007669"/>
    <property type="project" value="InterPro"/>
</dbReference>
<evidence type="ECO:0000256" key="4">
    <source>
        <dbReference type="ARBA" id="ARBA00023136"/>
    </source>
</evidence>
<dbReference type="PANTHER" id="PTHR31234:SF72">
    <property type="entry name" value="NDR1_HIN1-LIKE PROTEIN 6"/>
    <property type="match status" value="1"/>
</dbReference>
<evidence type="ECO:0000313" key="9">
    <source>
        <dbReference type="Proteomes" id="UP000541444"/>
    </source>
</evidence>
<feature type="region of interest" description="Disordered" evidence="5">
    <location>
        <begin position="1"/>
        <end position="40"/>
    </location>
</feature>
<gene>
    <name evidence="8" type="ORF">GIB67_037807</name>
</gene>
<keyword evidence="4 6" id="KW-0472">Membrane</keyword>
<evidence type="ECO:0000256" key="6">
    <source>
        <dbReference type="SAM" id="Phobius"/>
    </source>
</evidence>
<sequence>MAGQVHPHDSPPTVENNTTEPPQSNLYPEKTMPEKPVPPPGTYVVQIPKDQIYRYPPPENAYRYRKYTSLSKKSNSCCCCLSWLLGLIIGLIVLIAISAGVVYLVVRPKVPKYSVERISIKGFNLTNPNPATAILVSPEFDVTIRAHNPNKKISIYYKKGSAVTVSHSRTTTLCKGVLPVFYQPTKNVTVFQTVLKASGLQLTSAVAKTLTEQQKIGQIPLGLDLKVPVKIKIGSLKIWTFTVKIRCDITVDKLTLDSNLVSKKCKVDIKM</sequence>
<dbReference type="AlphaFoldDB" id="A0A7J7LVA0"/>
<evidence type="ECO:0000259" key="7">
    <source>
        <dbReference type="Pfam" id="PF03168"/>
    </source>
</evidence>
<dbReference type="PANTHER" id="PTHR31234">
    <property type="entry name" value="LATE EMBRYOGENESIS ABUNDANT (LEA) HYDROXYPROLINE-RICH GLYCOPROTEIN FAMILY"/>
    <property type="match status" value="1"/>
</dbReference>
<keyword evidence="2 6" id="KW-0812">Transmembrane</keyword>
<dbReference type="InterPro" id="IPR044839">
    <property type="entry name" value="NDR1-like"/>
</dbReference>
<keyword evidence="3 6" id="KW-1133">Transmembrane helix</keyword>
<dbReference type="OrthoDB" id="1849707at2759"/>
<comment type="subcellular location">
    <subcellularLocation>
        <location evidence="1">Membrane</location>
        <topology evidence="1">Single-pass membrane protein</topology>
    </subcellularLocation>
</comment>
<dbReference type="Pfam" id="PF03168">
    <property type="entry name" value="LEA_2"/>
    <property type="match status" value="1"/>
</dbReference>
<organism evidence="8 9">
    <name type="scientific">Kingdonia uniflora</name>
    <dbReference type="NCBI Taxonomy" id="39325"/>
    <lineage>
        <taxon>Eukaryota</taxon>
        <taxon>Viridiplantae</taxon>
        <taxon>Streptophyta</taxon>
        <taxon>Embryophyta</taxon>
        <taxon>Tracheophyta</taxon>
        <taxon>Spermatophyta</taxon>
        <taxon>Magnoliopsida</taxon>
        <taxon>Ranunculales</taxon>
        <taxon>Circaeasteraceae</taxon>
        <taxon>Kingdonia</taxon>
    </lineage>
</organism>
<keyword evidence="9" id="KW-1185">Reference proteome</keyword>
<dbReference type="Proteomes" id="UP000541444">
    <property type="component" value="Unassembled WGS sequence"/>
</dbReference>
<comment type="caution">
    <text evidence="8">The sequence shown here is derived from an EMBL/GenBank/DDBJ whole genome shotgun (WGS) entry which is preliminary data.</text>
</comment>
<feature type="domain" description="Late embryogenesis abundant protein LEA-2 subgroup" evidence="7">
    <location>
        <begin position="143"/>
        <end position="247"/>
    </location>
</feature>
<dbReference type="EMBL" id="JACGCM010001976">
    <property type="protein sequence ID" value="KAF6146507.1"/>
    <property type="molecule type" value="Genomic_DNA"/>
</dbReference>
<proteinExistence type="predicted"/>
<evidence type="ECO:0000256" key="2">
    <source>
        <dbReference type="ARBA" id="ARBA00022692"/>
    </source>
</evidence>
<evidence type="ECO:0000256" key="5">
    <source>
        <dbReference type="SAM" id="MobiDB-lite"/>
    </source>
</evidence>
<feature type="compositionally biased region" description="Low complexity" evidence="5">
    <location>
        <begin position="11"/>
        <end position="22"/>
    </location>
</feature>
<evidence type="ECO:0000256" key="1">
    <source>
        <dbReference type="ARBA" id="ARBA00004167"/>
    </source>
</evidence>
<evidence type="ECO:0000313" key="8">
    <source>
        <dbReference type="EMBL" id="KAF6146507.1"/>
    </source>
</evidence>
<dbReference type="GO" id="GO:0005886">
    <property type="term" value="C:plasma membrane"/>
    <property type="evidence" value="ECO:0007669"/>
    <property type="project" value="TreeGrafter"/>
</dbReference>
<dbReference type="InterPro" id="IPR004864">
    <property type="entry name" value="LEA_2"/>
</dbReference>